<organism evidence="4 5">
    <name type="scientific">Defluviitalea saccharophila</name>
    <dbReference type="NCBI Taxonomy" id="879970"/>
    <lineage>
        <taxon>Bacteria</taxon>
        <taxon>Bacillati</taxon>
        <taxon>Bacillota</taxon>
        <taxon>Clostridia</taxon>
        <taxon>Lachnospirales</taxon>
        <taxon>Defluviitaleaceae</taxon>
        <taxon>Defluviitalea</taxon>
    </lineage>
</organism>
<name>A0ABZ2Y3S2_9FIRM</name>
<sequence length="373" mass="43277">MFYEKRIHIISVVLLFVFYLFYSSSLGLAQETITVFSETEEKLGSISEKEQKVLQELFFILQDIEEMERQQVEIEGDIKKIKDEIENVSNRIEKEENIYGQKRDTLKEVLQVYQRRGPASYLEIILSSDSFSTLIRRINIIRDLSRNTGALLEELDERKQILQEEKSKLDDALFSLEEKQGELKKALLNKEKLRNDMEDYLASLDVERSYYENQLNQIDKAWTEAKKTLTDSIANFSDVLKQGNLPYEKIKVTITLGRVKGSIDEETFNQVAKQYIGDKAIEFHFYENKIQAIIPDSQFSVSGSFIIVDGHTLQFVAEEGSFYGMTLTEESLEEIFRNGQVQLNLEPVLYGNELESVKIKEGYFEISSKVSFF</sequence>
<dbReference type="Pfam" id="PF24568">
    <property type="entry name" value="CC_PcsB"/>
    <property type="match status" value="1"/>
</dbReference>
<reference evidence="4 5" key="1">
    <citation type="submission" date="2023-03" db="EMBL/GenBank/DDBJ databases">
        <title>Novel Species.</title>
        <authorList>
            <person name="Ma S."/>
        </authorList>
    </citation>
    <scope>NUCLEOTIDE SEQUENCE [LARGE SCALE GENOMIC DNA]</scope>
    <source>
        <strain evidence="4 5">LIND6LT2</strain>
    </source>
</reference>
<evidence type="ECO:0000313" key="5">
    <source>
        <dbReference type="Proteomes" id="UP001486565"/>
    </source>
</evidence>
<dbReference type="EMBL" id="CP121687">
    <property type="protein sequence ID" value="WZL70003.1"/>
    <property type="molecule type" value="Genomic_DNA"/>
</dbReference>
<accession>A0ABZ2Y3S2</accession>
<keyword evidence="5" id="KW-1185">Reference proteome</keyword>
<keyword evidence="1" id="KW-0732">Signal</keyword>
<evidence type="ECO:0000256" key="1">
    <source>
        <dbReference type="ARBA" id="ARBA00022729"/>
    </source>
</evidence>
<proteinExistence type="predicted"/>
<dbReference type="InterPro" id="IPR057309">
    <property type="entry name" value="PcsB_CC"/>
</dbReference>
<protein>
    <recommendedName>
        <fullName evidence="3">Peptidoglycan hydrolase PcsB coiled-coil domain-containing protein</fullName>
    </recommendedName>
</protein>
<dbReference type="Proteomes" id="UP001486565">
    <property type="component" value="Chromosome"/>
</dbReference>
<feature type="coiled-coil region" evidence="2">
    <location>
        <begin position="64"/>
        <end position="98"/>
    </location>
</feature>
<feature type="coiled-coil region" evidence="2">
    <location>
        <begin position="145"/>
        <end position="203"/>
    </location>
</feature>
<feature type="domain" description="Peptidoglycan hydrolase PcsB coiled-coil" evidence="3">
    <location>
        <begin position="100"/>
        <end position="164"/>
    </location>
</feature>
<dbReference type="RefSeq" id="WP_341876967.1">
    <property type="nucleotide sequence ID" value="NZ_CP121687.1"/>
</dbReference>
<evidence type="ECO:0000259" key="3">
    <source>
        <dbReference type="Pfam" id="PF24568"/>
    </source>
</evidence>
<evidence type="ECO:0000313" key="4">
    <source>
        <dbReference type="EMBL" id="WZL70003.1"/>
    </source>
</evidence>
<evidence type="ECO:0000256" key="2">
    <source>
        <dbReference type="SAM" id="Coils"/>
    </source>
</evidence>
<dbReference type="Gene3D" id="6.10.250.3150">
    <property type="match status" value="1"/>
</dbReference>
<keyword evidence="2" id="KW-0175">Coiled coil</keyword>
<gene>
    <name evidence="4" type="ORF">QBE51_00285</name>
</gene>